<dbReference type="STRING" id="75743.A0A401NMA7"/>
<dbReference type="PRINTS" id="PR01282">
    <property type="entry name" value="COUPTNFACTOR"/>
</dbReference>
<feature type="non-terminal residue" evidence="6">
    <location>
        <position position="1"/>
    </location>
</feature>
<evidence type="ECO:0000256" key="2">
    <source>
        <dbReference type="ARBA" id="ARBA00023163"/>
    </source>
</evidence>
<feature type="domain" description="NR LBD" evidence="5">
    <location>
        <begin position="1"/>
        <end position="214"/>
    </location>
</feature>
<evidence type="ECO:0000313" key="6">
    <source>
        <dbReference type="EMBL" id="GCB62021.1"/>
    </source>
</evidence>
<evidence type="ECO:0000256" key="4">
    <source>
        <dbReference type="ARBA" id="ARBA00023242"/>
    </source>
</evidence>
<dbReference type="OrthoDB" id="10024684at2759"/>
<dbReference type="FunFam" id="1.10.565.10:FF:000012">
    <property type="entry name" value="Nuclear receptor subfamily 2 group C member 1"/>
    <property type="match status" value="1"/>
</dbReference>
<keyword evidence="7" id="KW-1185">Reference proteome</keyword>
<keyword evidence="1" id="KW-0805">Transcription regulation</keyword>
<dbReference type="InterPro" id="IPR050274">
    <property type="entry name" value="Nuclear_hormone_rcpt_NR2"/>
</dbReference>
<dbReference type="PRINTS" id="PR00398">
    <property type="entry name" value="STRDHORMONER"/>
</dbReference>
<name>A0A401NMA7_SCYTO</name>
<dbReference type="AlphaFoldDB" id="A0A401NMA7"/>
<dbReference type="Pfam" id="PF00104">
    <property type="entry name" value="Hormone_recep"/>
    <property type="match status" value="1"/>
</dbReference>
<dbReference type="Proteomes" id="UP000288216">
    <property type="component" value="Unassembled WGS sequence"/>
</dbReference>
<evidence type="ECO:0000259" key="5">
    <source>
        <dbReference type="PROSITE" id="PS51843"/>
    </source>
</evidence>
<dbReference type="EMBL" id="BFAA01006479">
    <property type="protein sequence ID" value="GCB62021.1"/>
    <property type="molecule type" value="Genomic_DNA"/>
</dbReference>
<dbReference type="SUPFAM" id="SSF48508">
    <property type="entry name" value="Nuclear receptor ligand-binding domain"/>
    <property type="match status" value="1"/>
</dbReference>
<organism evidence="6 7">
    <name type="scientific">Scyliorhinus torazame</name>
    <name type="common">Cloudy catshark</name>
    <name type="synonym">Catulus torazame</name>
    <dbReference type="NCBI Taxonomy" id="75743"/>
    <lineage>
        <taxon>Eukaryota</taxon>
        <taxon>Metazoa</taxon>
        <taxon>Chordata</taxon>
        <taxon>Craniata</taxon>
        <taxon>Vertebrata</taxon>
        <taxon>Chondrichthyes</taxon>
        <taxon>Elasmobranchii</taxon>
        <taxon>Galeomorphii</taxon>
        <taxon>Galeoidea</taxon>
        <taxon>Carcharhiniformes</taxon>
        <taxon>Scyliorhinidae</taxon>
        <taxon>Scyliorhinus</taxon>
    </lineage>
</organism>
<sequence>QLTMPSPMPEYLNVHYICESASRLLFLSMHWARSIPAFQALGPDNNTALVRACWNELFTLGLAQCSQVMNLSTILTAIVNHLQTSLQQDKLSADRVKVVMEHIWKLQEFCNSMVKLSLDGYEYAYLKAIVLFSPDHPGLINAAQIDKFQEKAYMELQDYEAKAYPDDSYRLSRLLLRLPALRLMSSAITEELFFAGLIGNVQIDSIIPYILRMETAEYNSQITGSAV</sequence>
<gene>
    <name evidence="6" type="ORF">scyTo_0013014</name>
</gene>
<dbReference type="PANTHER" id="PTHR24083">
    <property type="entry name" value="NUCLEAR HORMONE RECEPTOR"/>
    <property type="match status" value="1"/>
</dbReference>
<dbReference type="InterPro" id="IPR001723">
    <property type="entry name" value="Nuclear_hrmn_rcpt"/>
</dbReference>
<evidence type="ECO:0000256" key="1">
    <source>
        <dbReference type="ARBA" id="ARBA00023015"/>
    </source>
</evidence>
<dbReference type="SMART" id="SM00430">
    <property type="entry name" value="HOLI"/>
    <property type="match status" value="1"/>
</dbReference>
<dbReference type="CDD" id="cd06952">
    <property type="entry name" value="NR_LBD_TR2_like"/>
    <property type="match status" value="1"/>
</dbReference>
<accession>A0A401NMA7</accession>
<evidence type="ECO:0000313" key="7">
    <source>
        <dbReference type="Proteomes" id="UP000288216"/>
    </source>
</evidence>
<dbReference type="Gene3D" id="1.10.565.10">
    <property type="entry name" value="Retinoid X Receptor"/>
    <property type="match status" value="1"/>
</dbReference>
<keyword evidence="3" id="KW-0675">Receptor</keyword>
<dbReference type="PROSITE" id="PS51843">
    <property type="entry name" value="NR_LBD"/>
    <property type="match status" value="1"/>
</dbReference>
<keyword evidence="4" id="KW-0539">Nucleus</keyword>
<proteinExistence type="predicted"/>
<dbReference type="InterPro" id="IPR048246">
    <property type="entry name" value="NR2C1/2-like_LBD"/>
</dbReference>
<dbReference type="OMA" id="AQELIWN"/>
<dbReference type="InterPro" id="IPR000536">
    <property type="entry name" value="Nucl_hrmn_rcpt_lig-bd"/>
</dbReference>
<protein>
    <recommendedName>
        <fullName evidence="5">NR LBD domain-containing protein</fullName>
    </recommendedName>
</protein>
<comment type="caution">
    <text evidence="6">The sequence shown here is derived from an EMBL/GenBank/DDBJ whole genome shotgun (WGS) entry which is preliminary data.</text>
</comment>
<dbReference type="InterPro" id="IPR035500">
    <property type="entry name" value="NHR-like_dom_sf"/>
</dbReference>
<evidence type="ECO:0000256" key="3">
    <source>
        <dbReference type="ARBA" id="ARBA00023170"/>
    </source>
</evidence>
<reference evidence="6 7" key="1">
    <citation type="journal article" date="2018" name="Nat. Ecol. Evol.">
        <title>Shark genomes provide insights into elasmobranch evolution and the origin of vertebrates.</title>
        <authorList>
            <person name="Hara Y"/>
            <person name="Yamaguchi K"/>
            <person name="Onimaru K"/>
            <person name="Kadota M"/>
            <person name="Koyanagi M"/>
            <person name="Keeley SD"/>
            <person name="Tatsumi K"/>
            <person name="Tanaka K"/>
            <person name="Motone F"/>
            <person name="Kageyama Y"/>
            <person name="Nozu R"/>
            <person name="Adachi N"/>
            <person name="Nishimura O"/>
            <person name="Nakagawa R"/>
            <person name="Tanegashima C"/>
            <person name="Kiyatake I"/>
            <person name="Matsumoto R"/>
            <person name="Murakumo K"/>
            <person name="Nishida K"/>
            <person name="Terakita A"/>
            <person name="Kuratani S"/>
            <person name="Sato K"/>
            <person name="Hyodo S Kuraku.S."/>
        </authorList>
    </citation>
    <scope>NUCLEOTIDE SEQUENCE [LARGE SCALE GENOMIC DNA]</scope>
</reference>
<keyword evidence="2" id="KW-0804">Transcription</keyword>